<reference evidence="2" key="1">
    <citation type="submission" date="2021-11" db="EMBL/GenBank/DDBJ databases">
        <title>Cultivation dependent microbiological survey of springs from the worlds oldest radium mine currently devoted to the extraction of radon-saturated water.</title>
        <authorList>
            <person name="Kapinusova G."/>
            <person name="Smrhova T."/>
            <person name="Strejcek M."/>
            <person name="Suman J."/>
            <person name="Jani K."/>
            <person name="Pajer P."/>
            <person name="Uhlik O."/>
        </authorList>
    </citation>
    <scope>NUCLEOTIDE SEQUENCE [LARGE SCALE GENOMIC DNA]</scope>
    <source>
        <strain evidence="2">J379</strain>
    </source>
</reference>
<organism evidence="1 2">
    <name type="scientific">Svornostia abyssi</name>
    <dbReference type="NCBI Taxonomy" id="2898438"/>
    <lineage>
        <taxon>Bacteria</taxon>
        <taxon>Bacillati</taxon>
        <taxon>Actinomycetota</taxon>
        <taxon>Thermoleophilia</taxon>
        <taxon>Solirubrobacterales</taxon>
        <taxon>Baekduiaceae</taxon>
        <taxon>Svornostia</taxon>
    </lineage>
</organism>
<name>A0ABY5PG85_9ACTN</name>
<dbReference type="PANTHER" id="PTHR38479">
    <property type="entry name" value="LMO0824 PROTEIN"/>
    <property type="match status" value="1"/>
</dbReference>
<protein>
    <submittedName>
        <fullName evidence="1">Winged helix DNA-binding domain-containing protein</fullName>
    </submittedName>
</protein>
<evidence type="ECO:0000313" key="2">
    <source>
        <dbReference type="Proteomes" id="UP001058860"/>
    </source>
</evidence>
<accession>A0ABY5PG85</accession>
<keyword evidence="2" id="KW-1185">Reference proteome</keyword>
<evidence type="ECO:0000313" key="1">
    <source>
        <dbReference type="EMBL" id="UUY03427.1"/>
    </source>
</evidence>
<dbReference type="Pfam" id="PF06224">
    <property type="entry name" value="AlkZ-like"/>
    <property type="match status" value="1"/>
</dbReference>
<keyword evidence="1" id="KW-0238">DNA-binding</keyword>
<dbReference type="RefSeq" id="WP_353863933.1">
    <property type="nucleotide sequence ID" value="NZ_CP088295.1"/>
</dbReference>
<dbReference type="PANTHER" id="PTHR38479:SF2">
    <property type="entry name" value="WINGED HELIX DNA-BINDING DOMAIN-CONTAINING PROTEIN"/>
    <property type="match status" value="1"/>
</dbReference>
<dbReference type="Proteomes" id="UP001058860">
    <property type="component" value="Chromosome"/>
</dbReference>
<sequence length="350" mass="38692">MAERVLTLRELNRATLARQGLLERWDDADAVEALRRVAGLQAQEPRPPFIGLWTRMETFTAEELLGALRSGAAVRAPLMRGTLHIVAAEDWPLFFGPPDRTRNVLGERSRDLDPEPVLAAAEALLRERGPMSMNDLRPLLAERFPGEDERVMGYAARLLLPLVMVPTDDRWGYGRDPVFGLSDLALPRKRDDAELVRRYLAAFGPATVEDMQTWSGRQGLRAVVEAMADELVSFAGGLVDLSGAPRPPEDAPGRDVVFLPDFDNLLLAHKDRRRVIADEHRPLVATKNLRIKATFLVDGVVAGTWSIKATKTKATVTLEPFGKIPRAAVREEATALARFLEPDAKAVSVT</sequence>
<dbReference type="InterPro" id="IPR009351">
    <property type="entry name" value="AlkZ-like"/>
</dbReference>
<proteinExistence type="predicted"/>
<dbReference type="GO" id="GO:0003677">
    <property type="term" value="F:DNA binding"/>
    <property type="evidence" value="ECO:0007669"/>
    <property type="project" value="UniProtKB-KW"/>
</dbReference>
<dbReference type="EMBL" id="CP088295">
    <property type="protein sequence ID" value="UUY03427.1"/>
    <property type="molecule type" value="Genomic_DNA"/>
</dbReference>
<gene>
    <name evidence="1" type="ORF">LRS13_22605</name>
</gene>